<evidence type="ECO:0000313" key="1">
    <source>
        <dbReference type="EMBL" id="MVM29312.1"/>
    </source>
</evidence>
<keyword evidence="2" id="KW-1185">Reference proteome</keyword>
<dbReference type="Proteomes" id="UP000436006">
    <property type="component" value="Unassembled WGS sequence"/>
</dbReference>
<sequence>MTPTPTDTLVLEESTGRQIIVNLLGFDRLGLANDVLNAVRLDGRTWFQGIRFESDGVRSEGHIRLGIDRAETIDILLQRLNAITGLVRITQALAS</sequence>
<proteinExistence type="predicted"/>
<comment type="caution">
    <text evidence="1">The sequence shown here is derived from an EMBL/GenBank/DDBJ whole genome shotgun (WGS) entry which is preliminary data.</text>
</comment>
<accession>A0A7K1S667</accession>
<name>A0A7K1S667_9BACT</name>
<gene>
    <name evidence="1" type="ORF">GO755_04650</name>
</gene>
<evidence type="ECO:0000313" key="2">
    <source>
        <dbReference type="Proteomes" id="UP000436006"/>
    </source>
</evidence>
<reference evidence="1 2" key="1">
    <citation type="submission" date="2019-12" db="EMBL/GenBank/DDBJ databases">
        <title>Spirosoma sp. HMF4905 genome sequencing and assembly.</title>
        <authorList>
            <person name="Kang H."/>
            <person name="Cha I."/>
            <person name="Kim H."/>
            <person name="Joh K."/>
        </authorList>
    </citation>
    <scope>NUCLEOTIDE SEQUENCE [LARGE SCALE GENOMIC DNA]</scope>
    <source>
        <strain evidence="1 2">HMF4905</strain>
    </source>
</reference>
<evidence type="ECO:0008006" key="3">
    <source>
        <dbReference type="Google" id="ProtNLM"/>
    </source>
</evidence>
<organism evidence="1 2">
    <name type="scientific">Spirosoma arboris</name>
    <dbReference type="NCBI Taxonomy" id="2682092"/>
    <lineage>
        <taxon>Bacteria</taxon>
        <taxon>Pseudomonadati</taxon>
        <taxon>Bacteroidota</taxon>
        <taxon>Cytophagia</taxon>
        <taxon>Cytophagales</taxon>
        <taxon>Cytophagaceae</taxon>
        <taxon>Spirosoma</taxon>
    </lineage>
</organism>
<dbReference type="EMBL" id="WPIN01000002">
    <property type="protein sequence ID" value="MVM29312.1"/>
    <property type="molecule type" value="Genomic_DNA"/>
</dbReference>
<dbReference type="RefSeq" id="WP_157583568.1">
    <property type="nucleotide sequence ID" value="NZ_WPIN01000002.1"/>
</dbReference>
<dbReference type="AlphaFoldDB" id="A0A7K1S667"/>
<protein>
    <recommendedName>
        <fullName evidence="3">ACT domain-containing protein</fullName>
    </recommendedName>
</protein>